<comment type="caution">
    <text evidence="1">The sequence shown here is derived from an EMBL/GenBank/DDBJ whole genome shotgun (WGS) entry which is preliminary data.</text>
</comment>
<accession>X6LHM6</accession>
<evidence type="ECO:0000313" key="2">
    <source>
        <dbReference type="Proteomes" id="UP000023152"/>
    </source>
</evidence>
<dbReference type="AlphaFoldDB" id="X6LHM6"/>
<dbReference type="Proteomes" id="UP000023152">
    <property type="component" value="Unassembled WGS sequence"/>
</dbReference>
<keyword evidence="2" id="KW-1185">Reference proteome</keyword>
<organism evidence="1 2">
    <name type="scientific">Reticulomyxa filosa</name>
    <dbReference type="NCBI Taxonomy" id="46433"/>
    <lineage>
        <taxon>Eukaryota</taxon>
        <taxon>Sar</taxon>
        <taxon>Rhizaria</taxon>
        <taxon>Retaria</taxon>
        <taxon>Foraminifera</taxon>
        <taxon>Monothalamids</taxon>
        <taxon>Reticulomyxidae</taxon>
        <taxon>Reticulomyxa</taxon>
    </lineage>
</organism>
<evidence type="ECO:0000313" key="1">
    <source>
        <dbReference type="EMBL" id="ETO00230.1"/>
    </source>
</evidence>
<reference evidence="1 2" key="1">
    <citation type="journal article" date="2013" name="Curr. Biol.">
        <title>The Genome of the Foraminiferan Reticulomyxa filosa.</title>
        <authorList>
            <person name="Glockner G."/>
            <person name="Hulsmann N."/>
            <person name="Schleicher M."/>
            <person name="Noegel A.A."/>
            <person name="Eichinger L."/>
            <person name="Gallinger C."/>
            <person name="Pawlowski J."/>
            <person name="Sierra R."/>
            <person name="Euteneuer U."/>
            <person name="Pillet L."/>
            <person name="Moustafa A."/>
            <person name="Platzer M."/>
            <person name="Groth M."/>
            <person name="Szafranski K."/>
            <person name="Schliwa M."/>
        </authorList>
    </citation>
    <scope>NUCLEOTIDE SEQUENCE [LARGE SCALE GENOMIC DNA]</scope>
</reference>
<name>X6LHM6_RETFI</name>
<protein>
    <submittedName>
        <fullName evidence="1">Uncharacterized protein</fullName>
    </submittedName>
</protein>
<dbReference type="EMBL" id="ASPP01041595">
    <property type="protein sequence ID" value="ETO00230.1"/>
    <property type="molecule type" value="Genomic_DNA"/>
</dbReference>
<feature type="non-terminal residue" evidence="1">
    <location>
        <position position="1"/>
    </location>
</feature>
<gene>
    <name evidence="1" type="ORF">RFI_37217</name>
</gene>
<sequence length="142" mass="16802">KKKKKNVKRIKKEKKKSEEIWKKRDLFPENLERVRWPHARTIDKVEVAKQKLLYSFNIPALGEQWIANANRSHHRNSTVRQFPITCITKAKVCRRKSKFAKKKKKNNKSDRVGFVKEKKVVCGIVELGYFSSRPGKAQFRHS</sequence>
<proteinExistence type="predicted"/>